<feature type="transmembrane region" description="Helical" evidence="7">
    <location>
        <begin position="97"/>
        <end position="117"/>
    </location>
</feature>
<evidence type="ECO:0000256" key="2">
    <source>
        <dbReference type="ARBA" id="ARBA00022448"/>
    </source>
</evidence>
<keyword evidence="3" id="KW-1003">Cell membrane</keyword>
<evidence type="ECO:0000256" key="5">
    <source>
        <dbReference type="ARBA" id="ARBA00022989"/>
    </source>
</evidence>
<evidence type="ECO:0000256" key="7">
    <source>
        <dbReference type="SAM" id="Phobius"/>
    </source>
</evidence>
<keyword evidence="4 7" id="KW-0812">Transmembrane</keyword>
<keyword evidence="9" id="KW-1185">Reference proteome</keyword>
<feature type="transmembrane region" description="Helical" evidence="7">
    <location>
        <begin position="32"/>
        <end position="49"/>
    </location>
</feature>
<comment type="caution">
    <text evidence="8">The sequence shown here is derived from an EMBL/GenBank/DDBJ whole genome shotgun (WGS) entry which is preliminary data.</text>
</comment>
<dbReference type="InterPro" id="IPR002751">
    <property type="entry name" value="CbiM/NikMN"/>
</dbReference>
<keyword evidence="2" id="KW-0813">Transport</keyword>
<accession>A0A7W2FP87</accession>
<evidence type="ECO:0000313" key="9">
    <source>
        <dbReference type="Proteomes" id="UP000571701"/>
    </source>
</evidence>
<sequence>MWMWLIALLAIIPCLSDAKRHFFPKLFREPSFQHLTFAMCFGLFLLWSAEAGVKEGLNIHFLALTSLTLMYGWTIAYLLCFPIVLSLTLFGSLSYELIGQYLVLSCLIPILTSYAVFLTSYRFLPRNIFIYIFIAGFLNGAISGSVQLIATGLFNLIIDLHQWQEIVNNYLIFIVLLAFPEGLLNGMAITLLSVFKPEWLRTFSDRDYIYNHYHKK</sequence>
<dbReference type="GO" id="GO:0000041">
    <property type="term" value="P:transition metal ion transport"/>
    <property type="evidence" value="ECO:0007669"/>
    <property type="project" value="InterPro"/>
</dbReference>
<feature type="transmembrane region" description="Helical" evidence="7">
    <location>
        <begin position="61"/>
        <end position="85"/>
    </location>
</feature>
<proteinExistence type="predicted"/>
<gene>
    <name evidence="8" type="ORF">H2O73_05030</name>
</gene>
<dbReference type="EMBL" id="JACFYF010000002">
    <property type="protein sequence ID" value="MBA5761705.1"/>
    <property type="molecule type" value="Genomic_DNA"/>
</dbReference>
<dbReference type="Proteomes" id="UP000571701">
    <property type="component" value="Unassembled WGS sequence"/>
</dbReference>
<organism evidence="8 9">
    <name type="scientific">Vibrio marinisediminis</name>
    <dbReference type="NCBI Taxonomy" id="2758441"/>
    <lineage>
        <taxon>Bacteria</taxon>
        <taxon>Pseudomonadati</taxon>
        <taxon>Pseudomonadota</taxon>
        <taxon>Gammaproteobacteria</taxon>
        <taxon>Vibrionales</taxon>
        <taxon>Vibrionaceae</taxon>
        <taxon>Vibrio</taxon>
    </lineage>
</organism>
<dbReference type="AlphaFoldDB" id="A0A7W2FP87"/>
<evidence type="ECO:0000256" key="1">
    <source>
        <dbReference type="ARBA" id="ARBA00004651"/>
    </source>
</evidence>
<dbReference type="GO" id="GO:0005886">
    <property type="term" value="C:plasma membrane"/>
    <property type="evidence" value="ECO:0007669"/>
    <property type="project" value="UniProtKB-SubCell"/>
</dbReference>
<reference evidence="8 9" key="1">
    <citation type="submission" date="2020-07" db="EMBL/GenBank/DDBJ databases">
        <title>Vibrio marinisediminis sp. nov., isolated from marine sediment.</title>
        <authorList>
            <person name="Ji X."/>
        </authorList>
    </citation>
    <scope>NUCLEOTIDE SEQUENCE [LARGE SCALE GENOMIC DNA]</scope>
    <source>
        <strain evidence="8 9">404</strain>
    </source>
</reference>
<evidence type="ECO:0000256" key="6">
    <source>
        <dbReference type="ARBA" id="ARBA00023136"/>
    </source>
</evidence>
<comment type="subcellular location">
    <subcellularLocation>
        <location evidence="1">Cell membrane</location>
        <topology evidence="1">Multi-pass membrane protein</topology>
    </subcellularLocation>
</comment>
<feature type="transmembrane region" description="Helical" evidence="7">
    <location>
        <begin position="129"/>
        <end position="158"/>
    </location>
</feature>
<name>A0A7W2FP87_9VIBR</name>
<keyword evidence="5 7" id="KW-1133">Transmembrane helix</keyword>
<evidence type="ECO:0000256" key="3">
    <source>
        <dbReference type="ARBA" id="ARBA00022475"/>
    </source>
</evidence>
<evidence type="ECO:0000313" key="8">
    <source>
        <dbReference type="EMBL" id="MBA5761705.1"/>
    </source>
</evidence>
<feature type="transmembrane region" description="Helical" evidence="7">
    <location>
        <begin position="170"/>
        <end position="195"/>
    </location>
</feature>
<protein>
    <submittedName>
        <fullName evidence="8">Energy-coupling factor ABC transporter permease</fullName>
    </submittedName>
</protein>
<dbReference type="Pfam" id="PF01891">
    <property type="entry name" value="CbiM"/>
    <property type="match status" value="1"/>
</dbReference>
<evidence type="ECO:0000256" key="4">
    <source>
        <dbReference type="ARBA" id="ARBA00022692"/>
    </source>
</evidence>
<keyword evidence="6 7" id="KW-0472">Membrane</keyword>
<dbReference type="Gene3D" id="1.10.1760.20">
    <property type="match status" value="1"/>
</dbReference>